<evidence type="ECO:0000313" key="12">
    <source>
        <dbReference type="Proteomes" id="UP000199437"/>
    </source>
</evidence>
<evidence type="ECO:0000259" key="10">
    <source>
        <dbReference type="PROSITE" id="PS51379"/>
    </source>
</evidence>
<feature type="binding site" evidence="9">
    <location>
        <position position="216"/>
    </location>
    <ligand>
        <name>cob(II)alamin</name>
        <dbReference type="ChEBI" id="CHEBI:16304"/>
    </ligand>
</feature>
<dbReference type="PROSITE" id="PS00198">
    <property type="entry name" value="4FE4S_FER_1"/>
    <property type="match status" value="1"/>
</dbReference>
<keyword evidence="9" id="KW-0846">Cobalamin</keyword>
<dbReference type="Gene3D" id="3.30.70.20">
    <property type="match status" value="1"/>
</dbReference>
<feature type="binding site" evidence="9">
    <location>
        <position position="195"/>
    </location>
    <ligand>
        <name>[4Fe-4S] cluster</name>
        <dbReference type="ChEBI" id="CHEBI:49883"/>
        <label>1</label>
    </ligand>
</feature>
<dbReference type="SUPFAM" id="SSF46548">
    <property type="entry name" value="alpha-helical ferredoxin"/>
    <property type="match status" value="1"/>
</dbReference>
<keyword evidence="9" id="KW-0170">Cobalt</keyword>
<comment type="pathway">
    <text evidence="9">tRNA modification; tRNA-queuosine biosynthesis.</text>
</comment>
<dbReference type="Pfam" id="PF08331">
    <property type="entry name" value="QueG_DUF1730"/>
    <property type="match status" value="1"/>
</dbReference>
<evidence type="ECO:0000256" key="8">
    <source>
        <dbReference type="ARBA" id="ARBA00023014"/>
    </source>
</evidence>
<feature type="binding site" evidence="9">
    <location>
        <position position="135"/>
    </location>
    <ligand>
        <name>cob(II)alamin</name>
        <dbReference type="ChEBI" id="CHEBI:16304"/>
    </ligand>
</feature>
<keyword evidence="6 9" id="KW-0560">Oxidoreductase</keyword>
<dbReference type="PANTHER" id="PTHR30002:SF4">
    <property type="entry name" value="EPOXYQUEUOSINE REDUCTASE"/>
    <property type="match status" value="1"/>
</dbReference>
<feature type="binding site" evidence="9">
    <location>
        <position position="189"/>
    </location>
    <ligand>
        <name>[4Fe-4S] cluster</name>
        <dbReference type="ChEBI" id="CHEBI:49883"/>
        <label>1</label>
    </ligand>
</feature>
<reference evidence="12" key="1">
    <citation type="submission" date="2016-10" db="EMBL/GenBank/DDBJ databases">
        <authorList>
            <person name="Varghese N."/>
            <person name="Submissions S."/>
        </authorList>
    </citation>
    <scope>NUCLEOTIDE SEQUENCE [LARGE SCALE GENOMIC DNA]</scope>
    <source>
        <strain evidence="12">CGMCC 1.12402</strain>
    </source>
</reference>
<dbReference type="EC" id="1.17.99.6" evidence="9"/>
<proteinExistence type="inferred from homology"/>
<keyword evidence="1 9" id="KW-0004">4Fe-4S</keyword>
<comment type="similarity">
    <text evidence="9">Belongs to the QueG family.</text>
</comment>
<feature type="binding site" evidence="9">
    <location>
        <position position="170"/>
    </location>
    <ligand>
        <name>cob(II)alamin</name>
        <dbReference type="ChEBI" id="CHEBI:16304"/>
    </ligand>
</feature>
<dbReference type="GO" id="GO:0046872">
    <property type="term" value="F:metal ion binding"/>
    <property type="evidence" value="ECO:0007669"/>
    <property type="project" value="UniProtKB-KW"/>
</dbReference>
<dbReference type="RefSeq" id="WP_420820075.1">
    <property type="nucleotide sequence ID" value="NZ_FOIR01000001.1"/>
</dbReference>
<keyword evidence="12" id="KW-1185">Reference proteome</keyword>
<dbReference type="HAMAP" id="MF_00916">
    <property type="entry name" value="QueG"/>
    <property type="match status" value="1"/>
</dbReference>
<keyword evidence="2 9" id="KW-0963">Cytoplasm</keyword>
<feature type="binding site" evidence="9">
    <location>
        <position position="248"/>
    </location>
    <ligand>
        <name>[4Fe-4S] cluster</name>
        <dbReference type="ChEBI" id="CHEBI:49883"/>
        <label>1</label>
    </ligand>
</feature>
<evidence type="ECO:0000256" key="9">
    <source>
        <dbReference type="HAMAP-Rule" id="MF_00916"/>
    </source>
</evidence>
<protein>
    <recommendedName>
        <fullName evidence="9">Epoxyqueuosine reductase</fullName>
        <ecNumber evidence="9">1.17.99.6</ecNumber>
    </recommendedName>
    <alternativeName>
        <fullName evidence="9">Queuosine biosynthesis protein QueG</fullName>
    </alternativeName>
</protein>
<name>A0A1I0NL90_9BACT</name>
<dbReference type="GeneID" id="99986016"/>
<keyword evidence="7 9" id="KW-0408">Iron</keyword>
<dbReference type="Proteomes" id="UP000199437">
    <property type="component" value="Unassembled WGS sequence"/>
</dbReference>
<dbReference type="GO" id="GO:0008616">
    <property type="term" value="P:tRNA queuosine(34) biosynthetic process"/>
    <property type="evidence" value="ECO:0007669"/>
    <property type="project" value="UniProtKB-UniRule"/>
</dbReference>
<keyword evidence="4 9" id="KW-0479">Metal-binding</keyword>
<dbReference type="GO" id="GO:0005737">
    <property type="term" value="C:cytoplasm"/>
    <property type="evidence" value="ECO:0007669"/>
    <property type="project" value="UniProtKB-SubCell"/>
</dbReference>
<comment type="subcellular location">
    <subcellularLocation>
        <location evidence="9">Cytoplasm</location>
    </subcellularLocation>
</comment>
<dbReference type="InterPro" id="IPR017896">
    <property type="entry name" value="4Fe4S_Fe-S-bd"/>
</dbReference>
<evidence type="ECO:0000256" key="2">
    <source>
        <dbReference type="ARBA" id="ARBA00022490"/>
    </source>
</evidence>
<dbReference type="STRING" id="1267423.SAMN05216290_1285"/>
<feature type="binding site" evidence="9">
    <location>
        <position position="159"/>
    </location>
    <ligand>
        <name>cob(II)alamin</name>
        <dbReference type="ChEBI" id="CHEBI:16304"/>
    </ligand>
</feature>
<accession>A0A1I0NL90</accession>
<comment type="cofactor">
    <cofactor evidence="9">
        <name>cob(II)alamin</name>
        <dbReference type="ChEBI" id="CHEBI:16304"/>
    </cofactor>
</comment>
<feature type="binding site" evidence="9">
    <location>
        <begin position="241"/>
        <end position="242"/>
    </location>
    <ligand>
        <name>cob(II)alamin</name>
        <dbReference type="ChEBI" id="CHEBI:16304"/>
    </ligand>
</feature>
<dbReference type="GO" id="GO:0051539">
    <property type="term" value="F:4 iron, 4 sulfur cluster binding"/>
    <property type="evidence" value="ECO:0007669"/>
    <property type="project" value="UniProtKB-KW"/>
</dbReference>
<feature type="binding site" evidence="9">
    <location>
        <position position="199"/>
    </location>
    <ligand>
        <name>[4Fe-4S] cluster</name>
        <dbReference type="ChEBI" id="CHEBI:49883"/>
        <label>2</label>
    </ligand>
</feature>
<feature type="binding site" evidence="9">
    <location>
        <position position="192"/>
    </location>
    <ligand>
        <name>[4Fe-4S] cluster</name>
        <dbReference type="ChEBI" id="CHEBI:49883"/>
        <label>1</label>
    </ligand>
</feature>
<dbReference type="GO" id="GO:0031419">
    <property type="term" value="F:cobalamin binding"/>
    <property type="evidence" value="ECO:0007669"/>
    <property type="project" value="UniProtKB-KW"/>
</dbReference>
<feature type="domain" description="4Fe-4S ferredoxin-type" evidence="10">
    <location>
        <begin position="177"/>
        <end position="209"/>
    </location>
</feature>
<comment type="caution">
    <text evidence="9">Lacks conserved residue(s) required for the propagation of feature annotation.</text>
</comment>
<dbReference type="UniPathway" id="UPA00392"/>
<keyword evidence="3 9" id="KW-0819">tRNA processing</keyword>
<feature type="binding site" evidence="9">
    <location>
        <position position="223"/>
    </location>
    <ligand>
        <name>tRNA</name>
        <dbReference type="ChEBI" id="CHEBI:17843"/>
    </ligand>
</feature>
<keyword evidence="5 9" id="KW-0671">Queuosine biosynthesis</keyword>
<evidence type="ECO:0000256" key="3">
    <source>
        <dbReference type="ARBA" id="ARBA00022694"/>
    </source>
</evidence>
<feature type="active site" description="Proton donor" evidence="9">
    <location>
        <position position="135"/>
    </location>
</feature>
<dbReference type="NCBIfam" id="TIGR00276">
    <property type="entry name" value="tRNA epoxyqueuosine(34) reductase QueG"/>
    <property type="match status" value="1"/>
</dbReference>
<feature type="binding site" evidence="9">
    <location>
        <position position="61"/>
    </location>
    <ligand>
        <name>cob(II)alamin</name>
        <dbReference type="ChEBI" id="CHEBI:16304"/>
    </ligand>
</feature>
<organism evidence="11 12">
    <name type="scientific">Roseivirga pacifica</name>
    <dbReference type="NCBI Taxonomy" id="1267423"/>
    <lineage>
        <taxon>Bacteria</taxon>
        <taxon>Pseudomonadati</taxon>
        <taxon>Bacteroidota</taxon>
        <taxon>Cytophagia</taxon>
        <taxon>Cytophagales</taxon>
        <taxon>Roseivirgaceae</taxon>
        <taxon>Roseivirga</taxon>
    </lineage>
</organism>
<dbReference type="AlphaFoldDB" id="A0A1I0NL90"/>
<evidence type="ECO:0000313" key="11">
    <source>
        <dbReference type="EMBL" id="SEW02066.1"/>
    </source>
</evidence>
<evidence type="ECO:0000256" key="1">
    <source>
        <dbReference type="ARBA" id="ARBA00022485"/>
    </source>
</evidence>
<feature type="binding site" evidence="9">
    <location>
        <position position="244"/>
    </location>
    <ligand>
        <name>[4Fe-4S] cluster</name>
        <dbReference type="ChEBI" id="CHEBI:49883"/>
        <label>2</label>
    </ligand>
</feature>
<comment type="cofactor">
    <cofactor evidence="9">
        <name>[4Fe-4S] cluster</name>
        <dbReference type="ChEBI" id="CHEBI:49883"/>
    </cofactor>
    <text evidence="9">Binds 2 [4Fe-4S] clusters per monomer.</text>
</comment>
<keyword evidence="8 9" id="KW-0411">Iron-sulfur</keyword>
<dbReference type="GO" id="GO:0052693">
    <property type="term" value="F:epoxyqueuosine reductase activity"/>
    <property type="evidence" value="ECO:0007669"/>
    <property type="project" value="UniProtKB-UniRule"/>
</dbReference>
<comment type="subunit">
    <text evidence="9">Monomer.</text>
</comment>
<dbReference type="InterPro" id="IPR004453">
    <property type="entry name" value="QueG"/>
</dbReference>
<evidence type="ECO:0000256" key="7">
    <source>
        <dbReference type="ARBA" id="ARBA00023004"/>
    </source>
</evidence>
<evidence type="ECO:0000256" key="6">
    <source>
        <dbReference type="ARBA" id="ARBA00023002"/>
    </source>
</evidence>
<comment type="function">
    <text evidence="9">Catalyzes the conversion of epoxyqueuosine (oQ) to queuosine (Q), which is a hypermodified base found in the wobble positions of tRNA(Asp), tRNA(Asn), tRNA(His) and tRNA(Tyr).</text>
</comment>
<dbReference type="PANTHER" id="PTHR30002">
    <property type="entry name" value="EPOXYQUEUOSINE REDUCTASE"/>
    <property type="match status" value="1"/>
</dbReference>
<dbReference type="InterPro" id="IPR017900">
    <property type="entry name" value="4Fe4S_Fe_S_CS"/>
</dbReference>
<dbReference type="InterPro" id="IPR013542">
    <property type="entry name" value="QueG_DUF1730"/>
</dbReference>
<evidence type="ECO:0000256" key="5">
    <source>
        <dbReference type="ARBA" id="ARBA00022785"/>
    </source>
</evidence>
<comment type="catalytic activity">
    <reaction evidence="9">
        <text>epoxyqueuosine(34) in tRNA + AH2 = queuosine(34) in tRNA + A + H2O</text>
        <dbReference type="Rhea" id="RHEA:32159"/>
        <dbReference type="Rhea" id="RHEA-COMP:18571"/>
        <dbReference type="Rhea" id="RHEA-COMP:18582"/>
        <dbReference type="ChEBI" id="CHEBI:13193"/>
        <dbReference type="ChEBI" id="CHEBI:15377"/>
        <dbReference type="ChEBI" id="CHEBI:17499"/>
        <dbReference type="ChEBI" id="CHEBI:194431"/>
        <dbReference type="ChEBI" id="CHEBI:194443"/>
        <dbReference type="EC" id="1.17.99.6"/>
    </reaction>
</comment>
<gene>
    <name evidence="9" type="primary">queG</name>
    <name evidence="11" type="ORF">SAMN05216290_1285</name>
</gene>
<evidence type="ECO:0000256" key="4">
    <source>
        <dbReference type="ARBA" id="ARBA00022723"/>
    </source>
</evidence>
<feature type="binding site" evidence="9">
    <location>
        <position position="241"/>
    </location>
    <ligand>
        <name>[4Fe-4S] cluster</name>
        <dbReference type="ChEBI" id="CHEBI:49883"/>
        <label>2</label>
    </ligand>
</feature>
<dbReference type="PROSITE" id="PS51379">
    <property type="entry name" value="4FE4S_FER_2"/>
    <property type="match status" value="1"/>
</dbReference>
<sequence length="311" mass="35548">MKTLAHHNTQLIKQKAQALGFQFCGISKAEFLEEEAPRLEAWLKSGAHGKMSYMENHFDKRLDPTKLVPGAKSVVSLLYNYYPEKDFAQENPEAPKLAKYAYGKDYHHVIKEKLKEFMSILTEEIGEIDGRVFVDSAPVMERQWAAKSGLGWLGKNTLLINKGHGSFFFLAELIIDLELEPDGPIKDYCGTCTRCIDACPTDAITPYHLEANKCISYLTIELKDELPQEFKGKMEGWAFGCDICQDVCPWNRFSKPHNEAHFEPKDGLKELFNNNWQDLTEAVFREAFRHSAVKRTKFSGLKRNLEFVGKN</sequence>
<feature type="binding site" evidence="9">
    <location>
        <position position="214"/>
    </location>
    <ligand>
        <name>[4Fe-4S] cluster</name>
        <dbReference type="ChEBI" id="CHEBI:49883"/>
        <label>2</label>
    </ligand>
</feature>
<dbReference type="EMBL" id="FOIR01000001">
    <property type="protein sequence ID" value="SEW02066.1"/>
    <property type="molecule type" value="Genomic_DNA"/>
</dbReference>
<dbReference type="Pfam" id="PF13484">
    <property type="entry name" value="Fer4_16"/>
    <property type="match status" value="1"/>
</dbReference>
<feature type="binding site" evidence="9">
    <location>
        <position position="156"/>
    </location>
    <ligand>
        <name>cob(II)alamin</name>
        <dbReference type="ChEBI" id="CHEBI:16304"/>
    </ligand>
</feature>